<reference evidence="9" key="1">
    <citation type="submission" date="2016-10" db="EMBL/GenBank/DDBJ databases">
        <authorList>
            <person name="Varghese N."/>
            <person name="Submissions S."/>
        </authorList>
    </citation>
    <scope>NUCLEOTIDE SEQUENCE [LARGE SCALE GENOMIC DNA]</scope>
    <source>
        <strain evidence="9">DSM 19684</strain>
    </source>
</reference>
<evidence type="ECO:0000256" key="2">
    <source>
        <dbReference type="ARBA" id="ARBA00007613"/>
    </source>
</evidence>
<protein>
    <submittedName>
        <fullName evidence="8">Outer membrane protein</fullName>
    </submittedName>
</protein>
<organism evidence="8 9">
    <name type="scientific">Epilithonimonas hungarica</name>
    <dbReference type="NCBI Taxonomy" id="454006"/>
    <lineage>
        <taxon>Bacteria</taxon>
        <taxon>Pseudomonadati</taxon>
        <taxon>Bacteroidota</taxon>
        <taxon>Flavobacteriia</taxon>
        <taxon>Flavobacteriales</taxon>
        <taxon>Weeksellaceae</taxon>
        <taxon>Chryseobacterium group</taxon>
        <taxon>Epilithonimonas</taxon>
    </lineage>
</organism>
<keyword evidence="7" id="KW-0998">Cell outer membrane</keyword>
<dbReference type="OrthoDB" id="9811587at2"/>
<dbReference type="SUPFAM" id="SSF56954">
    <property type="entry name" value="Outer membrane efflux proteins (OEP)"/>
    <property type="match status" value="1"/>
</dbReference>
<evidence type="ECO:0000256" key="3">
    <source>
        <dbReference type="ARBA" id="ARBA00022448"/>
    </source>
</evidence>
<keyword evidence="3" id="KW-0813">Transport</keyword>
<dbReference type="GO" id="GO:0015288">
    <property type="term" value="F:porin activity"/>
    <property type="evidence" value="ECO:0007669"/>
    <property type="project" value="TreeGrafter"/>
</dbReference>
<dbReference type="GO" id="GO:1990281">
    <property type="term" value="C:efflux pump complex"/>
    <property type="evidence" value="ECO:0007669"/>
    <property type="project" value="TreeGrafter"/>
</dbReference>
<dbReference type="GO" id="GO:0015562">
    <property type="term" value="F:efflux transmembrane transporter activity"/>
    <property type="evidence" value="ECO:0007669"/>
    <property type="project" value="InterPro"/>
</dbReference>
<evidence type="ECO:0000313" key="9">
    <source>
        <dbReference type="Proteomes" id="UP000199203"/>
    </source>
</evidence>
<dbReference type="RefSeq" id="WP_089872163.1">
    <property type="nucleotide sequence ID" value="NZ_FNBH01000001.1"/>
</dbReference>
<evidence type="ECO:0000256" key="5">
    <source>
        <dbReference type="ARBA" id="ARBA00022692"/>
    </source>
</evidence>
<dbReference type="Proteomes" id="UP000199203">
    <property type="component" value="Unassembled WGS sequence"/>
</dbReference>
<accession>A0A1G7ITY1</accession>
<keyword evidence="5" id="KW-0812">Transmembrane</keyword>
<dbReference type="InterPro" id="IPR003423">
    <property type="entry name" value="OMP_efflux"/>
</dbReference>
<gene>
    <name evidence="8" type="ORF">SAMN05421825_1181</name>
</gene>
<comment type="subcellular location">
    <subcellularLocation>
        <location evidence="1">Cell outer membrane</location>
    </subcellularLocation>
</comment>
<dbReference type="PANTHER" id="PTHR30026:SF20">
    <property type="entry name" value="OUTER MEMBRANE PROTEIN TOLC"/>
    <property type="match status" value="1"/>
</dbReference>
<evidence type="ECO:0000256" key="6">
    <source>
        <dbReference type="ARBA" id="ARBA00023136"/>
    </source>
</evidence>
<sequence length="434" mass="48677">MQKYLIITLFLGILTPAQKVWTLEDCLDYAVQNNITVKKTVLDKTTASLNYQQQKNNKLPTIYGTTSLGLTNGSSIDPITSSFVNQNILSNSFGLSGNMTIYQGNKLNLQIEQNKMILDQSSLYQKQAENNIVLNVLNAYLQSLYYYEGIESAKYTASSSAQELKLTQTKFKNGAISKLDLADVETQDAQNQYTVVNSENLYNQQVLKLKQLLELDPSVDFQIEKIKLTDLMESIPDKQQVFAKAIENLPDLKIYDSQNEILAKALQITKAGYKPTLSATAGLNTGFTSTQDYSYLNQIKNNFNKSVGLSLNIPIFSKKQNDTNVKLAQIDIEQNKLDKISASKTLYSSIETAWQNAIANQAQQKSSKVARDNAKLAYDLASKKYEFGGLTTTELAVSRNTYLTNEQTYLQSKYMSVLYTQLLNFYQGKTLTAN</sequence>
<evidence type="ECO:0000256" key="4">
    <source>
        <dbReference type="ARBA" id="ARBA00022452"/>
    </source>
</evidence>
<name>A0A1G7ITY1_9FLAO</name>
<dbReference type="Pfam" id="PF02321">
    <property type="entry name" value="OEP"/>
    <property type="match status" value="2"/>
</dbReference>
<dbReference type="PANTHER" id="PTHR30026">
    <property type="entry name" value="OUTER MEMBRANE PROTEIN TOLC"/>
    <property type="match status" value="1"/>
</dbReference>
<dbReference type="Gene3D" id="1.20.1600.10">
    <property type="entry name" value="Outer membrane efflux proteins (OEP)"/>
    <property type="match status" value="1"/>
</dbReference>
<dbReference type="AlphaFoldDB" id="A0A1G7ITY1"/>
<dbReference type="InterPro" id="IPR051906">
    <property type="entry name" value="TolC-like"/>
</dbReference>
<comment type="similarity">
    <text evidence="2">Belongs to the outer membrane factor (OMF) (TC 1.B.17) family.</text>
</comment>
<keyword evidence="9" id="KW-1185">Reference proteome</keyword>
<dbReference type="EMBL" id="FNBH01000001">
    <property type="protein sequence ID" value="SDF15759.1"/>
    <property type="molecule type" value="Genomic_DNA"/>
</dbReference>
<keyword evidence="6" id="KW-0472">Membrane</keyword>
<evidence type="ECO:0000256" key="7">
    <source>
        <dbReference type="ARBA" id="ARBA00023237"/>
    </source>
</evidence>
<proteinExistence type="inferred from homology"/>
<evidence type="ECO:0000256" key="1">
    <source>
        <dbReference type="ARBA" id="ARBA00004442"/>
    </source>
</evidence>
<dbReference type="STRING" id="454006.SAMN05421825_1181"/>
<evidence type="ECO:0000313" key="8">
    <source>
        <dbReference type="EMBL" id="SDF15759.1"/>
    </source>
</evidence>
<dbReference type="GO" id="GO:0009279">
    <property type="term" value="C:cell outer membrane"/>
    <property type="evidence" value="ECO:0007669"/>
    <property type="project" value="UniProtKB-SubCell"/>
</dbReference>
<keyword evidence="4" id="KW-1134">Transmembrane beta strand</keyword>